<evidence type="ECO:0000313" key="3">
    <source>
        <dbReference type="Proteomes" id="UP001142489"/>
    </source>
</evidence>
<reference evidence="2" key="1">
    <citation type="journal article" date="2023" name="DNA Res.">
        <title>Chromosome-level genome assembly of Phrynocephalus forsythii using third-generation DNA sequencing and Hi-C analysis.</title>
        <authorList>
            <person name="Qi Y."/>
            <person name="Zhao W."/>
            <person name="Zhao Y."/>
            <person name="Niu C."/>
            <person name="Cao S."/>
            <person name="Zhang Y."/>
        </authorList>
    </citation>
    <scope>NUCLEOTIDE SEQUENCE</scope>
    <source>
        <tissue evidence="2">Muscle</tissue>
    </source>
</reference>
<sequence>MEGEVAAAAAEEGAVPVPWPDEPEVFETVLPITVLEVSDDDFMESECEGHTALDEDGCLISQAKEDRK</sequence>
<evidence type="ECO:0000256" key="1">
    <source>
        <dbReference type="SAM" id="MobiDB-lite"/>
    </source>
</evidence>
<feature type="region of interest" description="Disordered" evidence="1">
    <location>
        <begin position="1"/>
        <end position="21"/>
    </location>
</feature>
<protein>
    <submittedName>
        <fullName evidence="2">Uncharacterized protein</fullName>
    </submittedName>
</protein>
<proteinExistence type="predicted"/>
<organism evidence="2 3">
    <name type="scientific">Phrynocephalus forsythii</name>
    <dbReference type="NCBI Taxonomy" id="171643"/>
    <lineage>
        <taxon>Eukaryota</taxon>
        <taxon>Metazoa</taxon>
        <taxon>Chordata</taxon>
        <taxon>Craniata</taxon>
        <taxon>Vertebrata</taxon>
        <taxon>Euteleostomi</taxon>
        <taxon>Lepidosauria</taxon>
        <taxon>Squamata</taxon>
        <taxon>Bifurcata</taxon>
        <taxon>Unidentata</taxon>
        <taxon>Episquamata</taxon>
        <taxon>Toxicofera</taxon>
        <taxon>Iguania</taxon>
        <taxon>Acrodonta</taxon>
        <taxon>Agamidae</taxon>
        <taxon>Agaminae</taxon>
        <taxon>Phrynocephalus</taxon>
    </lineage>
</organism>
<dbReference type="AlphaFoldDB" id="A0A9Q1B9M3"/>
<accession>A0A9Q1B9M3</accession>
<evidence type="ECO:0000313" key="2">
    <source>
        <dbReference type="EMBL" id="KAJ7345796.1"/>
    </source>
</evidence>
<keyword evidence="3" id="KW-1185">Reference proteome</keyword>
<dbReference type="EMBL" id="JAPFRF010000001">
    <property type="protein sequence ID" value="KAJ7345796.1"/>
    <property type="molecule type" value="Genomic_DNA"/>
</dbReference>
<feature type="compositionally biased region" description="Low complexity" evidence="1">
    <location>
        <begin position="1"/>
        <end position="15"/>
    </location>
</feature>
<gene>
    <name evidence="2" type="ORF">JRQ81_001746</name>
</gene>
<comment type="caution">
    <text evidence="2">The sequence shown here is derived from an EMBL/GenBank/DDBJ whole genome shotgun (WGS) entry which is preliminary data.</text>
</comment>
<name>A0A9Q1B9M3_9SAUR</name>
<dbReference type="Proteomes" id="UP001142489">
    <property type="component" value="Unassembled WGS sequence"/>
</dbReference>
<dbReference type="OrthoDB" id="5383296at2759"/>